<keyword evidence="1" id="KW-0614">Plasmid</keyword>
<geneLocation type="plasmid" evidence="1 2">
    <name>pLPU83d</name>
</geneLocation>
<evidence type="ECO:0000313" key="2">
    <source>
        <dbReference type="Proteomes" id="UP000019443"/>
    </source>
</evidence>
<keyword evidence="2" id="KW-1185">Reference proteome</keyword>
<gene>
    <name evidence="1" type="ORF">LPU83_pLPU83d_0638</name>
</gene>
<reference evidence="1" key="1">
    <citation type="submission" date="2013-11" db="EMBL/GenBank/DDBJ databases">
        <title>Draft genome sequence of the broad-host-range Rhizobium sp. LPU83 strain, a member of the low-genetic diversity Oregon-like Rhizobium sp. group.</title>
        <authorList>
            <person name="Wibberg D."/>
            <person name="Puehler A."/>
            <person name="Schlueter A."/>
        </authorList>
    </citation>
    <scope>NUCLEOTIDE SEQUENCE [LARGE SCALE GENOMIC DNA]</scope>
    <source>
        <strain evidence="1">LPU83</strain>
        <plasmid evidence="1">pLPU83d</plasmid>
    </source>
</reference>
<sequence length="190" mass="21044">MANEDRVKLLKELLERQNIKELQSLIADGCPVVELKAATADTSWRFVLTNSGRGVSIAKLDDLLTEWTQALSGLKTAAARLRVQDMDDPSRAAEFEQVRVRTAVARIAENTQLAGIRINRHLRAGELSPPPETAIDDCLRERGFQWNGGDTVHEIWSEEHEARLQAAKAEHAARRQLAQTSKAGIDASVL</sequence>
<dbReference type="HOGENOM" id="CLU_1453331_0_0_5"/>
<dbReference type="KEGG" id="rhl:LPU83_pLPU83d_0638"/>
<name>W6RML1_9HYPH</name>
<proteinExistence type="predicted"/>
<protein>
    <submittedName>
        <fullName evidence="1">Uncharacterized protein</fullName>
    </submittedName>
</protein>
<evidence type="ECO:0000313" key="1">
    <source>
        <dbReference type="EMBL" id="CDM62009.1"/>
    </source>
</evidence>
<dbReference type="AlphaFoldDB" id="W6RML1"/>
<dbReference type="EMBL" id="HG916855">
    <property type="protein sequence ID" value="CDM62009.1"/>
    <property type="molecule type" value="Genomic_DNA"/>
</dbReference>
<dbReference type="RefSeq" id="WP_040680909.1">
    <property type="nucleotide sequence ID" value="NZ_HG916855.1"/>
</dbReference>
<accession>W6RML1</accession>
<dbReference type="Proteomes" id="UP000019443">
    <property type="component" value="Plasmid pLPU83d"/>
</dbReference>
<organism evidence="1 2">
    <name type="scientific">Rhizobium favelukesii</name>
    <dbReference type="NCBI Taxonomy" id="348824"/>
    <lineage>
        <taxon>Bacteria</taxon>
        <taxon>Pseudomonadati</taxon>
        <taxon>Pseudomonadota</taxon>
        <taxon>Alphaproteobacteria</taxon>
        <taxon>Hyphomicrobiales</taxon>
        <taxon>Rhizobiaceae</taxon>
        <taxon>Rhizobium/Agrobacterium group</taxon>
        <taxon>Rhizobium</taxon>
    </lineage>
</organism>
<dbReference type="PATRIC" id="fig|348824.6.peg.6290"/>